<dbReference type="Proteomes" id="UP000324897">
    <property type="component" value="Chromosome 2"/>
</dbReference>
<keyword evidence="2" id="KW-1185">Reference proteome</keyword>
<evidence type="ECO:0000313" key="1">
    <source>
        <dbReference type="EMBL" id="TVU24230.1"/>
    </source>
</evidence>
<feature type="non-terminal residue" evidence="1">
    <location>
        <position position="1"/>
    </location>
</feature>
<gene>
    <name evidence="1" type="ORF">EJB05_26651</name>
</gene>
<protein>
    <submittedName>
        <fullName evidence="1">Uncharacterized protein</fullName>
    </submittedName>
</protein>
<organism evidence="1 2">
    <name type="scientific">Eragrostis curvula</name>
    <name type="common">weeping love grass</name>
    <dbReference type="NCBI Taxonomy" id="38414"/>
    <lineage>
        <taxon>Eukaryota</taxon>
        <taxon>Viridiplantae</taxon>
        <taxon>Streptophyta</taxon>
        <taxon>Embryophyta</taxon>
        <taxon>Tracheophyta</taxon>
        <taxon>Spermatophyta</taxon>
        <taxon>Magnoliopsida</taxon>
        <taxon>Liliopsida</taxon>
        <taxon>Poales</taxon>
        <taxon>Poaceae</taxon>
        <taxon>PACMAD clade</taxon>
        <taxon>Chloridoideae</taxon>
        <taxon>Eragrostideae</taxon>
        <taxon>Eragrostidinae</taxon>
        <taxon>Eragrostis</taxon>
    </lineage>
</organism>
<name>A0A5J9UM36_9POAL</name>
<accession>A0A5J9UM36</accession>
<proteinExistence type="predicted"/>
<dbReference type="EMBL" id="RWGY01000013">
    <property type="protein sequence ID" value="TVU24230.1"/>
    <property type="molecule type" value="Genomic_DNA"/>
</dbReference>
<dbReference type="AlphaFoldDB" id="A0A5J9UM36"/>
<comment type="caution">
    <text evidence="1">The sequence shown here is derived from an EMBL/GenBank/DDBJ whole genome shotgun (WGS) entry which is preliminary data.</text>
</comment>
<reference evidence="1 2" key="1">
    <citation type="journal article" date="2019" name="Sci. Rep.">
        <title>A high-quality genome of Eragrostis curvula grass provides insights into Poaceae evolution and supports new strategies to enhance forage quality.</title>
        <authorList>
            <person name="Carballo J."/>
            <person name="Santos B.A.C.M."/>
            <person name="Zappacosta D."/>
            <person name="Garbus I."/>
            <person name="Selva J.P."/>
            <person name="Gallo C.A."/>
            <person name="Diaz A."/>
            <person name="Albertini E."/>
            <person name="Caccamo M."/>
            <person name="Echenique V."/>
        </authorList>
    </citation>
    <scope>NUCLEOTIDE SEQUENCE [LARGE SCALE GENOMIC DNA]</scope>
    <source>
        <strain evidence="2">cv. Victoria</strain>
        <tissue evidence="1">Leaf</tissue>
    </source>
</reference>
<sequence>MWARSAGRQLDRVRQTESIRGWIQERGSESIDTARAGPGSRRSFGTVAFRLMECPTPTDMPFDPSCAARIGSTGEREDFQEITLTRKFRVDDEGVNFQNEKLIKIFNDLIKIGQRYSEITKVVGKKQTNEMEILKNNFAEVVKKVKPQEAAVIKSGGQPFPLPGPMFSKLPNELKVDFVTLNDLFSYANAASYEGHIQE</sequence>
<evidence type="ECO:0000313" key="2">
    <source>
        <dbReference type="Proteomes" id="UP000324897"/>
    </source>
</evidence>
<dbReference type="Gramene" id="TVU24230">
    <property type="protein sequence ID" value="TVU24230"/>
    <property type="gene ID" value="EJB05_26651"/>
</dbReference>